<name>A0ABV3PB89_9ACTN</name>
<gene>
    <name evidence="3" type="ORF">AB1207_19285</name>
</gene>
<sequence length="220" mass="23699">MRGTRFSGPRGGQFEQARRHHPGGGGPFGGFGPGFPFDLPGFGPGGHRGPGFGGPGGFGGRGGGRGRRQRGDVRAAVLVLLAEGPSNGYRIIGEVARRSDGAWKPSPGSVYPILQQLQDEGLVVADPADAKQFTLTEEGRRYVEQEYGDTPPPWESLDGGPDRERRHEFRRQLGALVMTYQQIELTGRPEDVRRAGDVLEEARRNLLAILAEDLRGTTGS</sequence>
<protein>
    <submittedName>
        <fullName evidence="3">PadR family transcriptional regulator</fullName>
    </submittedName>
</protein>
<dbReference type="Pfam" id="PF03551">
    <property type="entry name" value="PadR"/>
    <property type="match status" value="1"/>
</dbReference>
<evidence type="ECO:0000313" key="4">
    <source>
        <dbReference type="Proteomes" id="UP001555826"/>
    </source>
</evidence>
<dbReference type="Gene3D" id="1.10.10.10">
    <property type="entry name" value="Winged helix-like DNA-binding domain superfamily/Winged helix DNA-binding domain"/>
    <property type="match status" value="1"/>
</dbReference>
<proteinExistence type="predicted"/>
<dbReference type="PANTHER" id="PTHR43252">
    <property type="entry name" value="TRANSCRIPTIONAL REGULATOR YQJI"/>
    <property type="match status" value="1"/>
</dbReference>
<evidence type="ECO:0000256" key="1">
    <source>
        <dbReference type="SAM" id="MobiDB-lite"/>
    </source>
</evidence>
<dbReference type="Proteomes" id="UP001555826">
    <property type="component" value="Unassembled WGS sequence"/>
</dbReference>
<organism evidence="3 4">
    <name type="scientific">Kineococcus endophyticus</name>
    <dbReference type="NCBI Taxonomy" id="1181883"/>
    <lineage>
        <taxon>Bacteria</taxon>
        <taxon>Bacillati</taxon>
        <taxon>Actinomycetota</taxon>
        <taxon>Actinomycetes</taxon>
        <taxon>Kineosporiales</taxon>
        <taxon>Kineosporiaceae</taxon>
        <taxon>Kineococcus</taxon>
    </lineage>
</organism>
<dbReference type="InterPro" id="IPR036390">
    <property type="entry name" value="WH_DNA-bd_sf"/>
</dbReference>
<accession>A0ABV3PB89</accession>
<evidence type="ECO:0000259" key="2">
    <source>
        <dbReference type="Pfam" id="PF03551"/>
    </source>
</evidence>
<comment type="caution">
    <text evidence="3">The sequence shown here is derived from an EMBL/GenBank/DDBJ whole genome shotgun (WGS) entry which is preliminary data.</text>
</comment>
<feature type="compositionally biased region" description="Gly residues" evidence="1">
    <location>
        <begin position="23"/>
        <end position="33"/>
    </location>
</feature>
<dbReference type="PANTHER" id="PTHR43252:SF2">
    <property type="entry name" value="TRANSCRIPTION REGULATOR, PADR-LIKE FAMILY"/>
    <property type="match status" value="1"/>
</dbReference>
<dbReference type="InterPro" id="IPR005149">
    <property type="entry name" value="Tscrpt_reg_PadR_N"/>
</dbReference>
<feature type="domain" description="Transcription regulator PadR N-terminal" evidence="2">
    <location>
        <begin position="77"/>
        <end position="144"/>
    </location>
</feature>
<feature type="compositionally biased region" description="Gly residues" evidence="1">
    <location>
        <begin position="42"/>
        <end position="63"/>
    </location>
</feature>
<reference evidence="3 4" key="1">
    <citation type="submission" date="2024-07" db="EMBL/GenBank/DDBJ databases">
        <authorList>
            <person name="Thanompreechachai J."/>
            <person name="Duangmal K."/>
        </authorList>
    </citation>
    <scope>NUCLEOTIDE SEQUENCE [LARGE SCALE GENOMIC DNA]</scope>
    <source>
        <strain evidence="3 4">KCTC 19886</strain>
    </source>
</reference>
<dbReference type="SUPFAM" id="SSF46785">
    <property type="entry name" value="Winged helix' DNA-binding domain"/>
    <property type="match status" value="1"/>
</dbReference>
<dbReference type="RefSeq" id="WP_367640031.1">
    <property type="nucleotide sequence ID" value="NZ_JBFNQN010000014.1"/>
</dbReference>
<feature type="region of interest" description="Disordered" evidence="1">
    <location>
        <begin position="1"/>
        <end position="70"/>
    </location>
</feature>
<evidence type="ECO:0000313" key="3">
    <source>
        <dbReference type="EMBL" id="MEW9266898.1"/>
    </source>
</evidence>
<keyword evidence="4" id="KW-1185">Reference proteome</keyword>
<dbReference type="InterPro" id="IPR036388">
    <property type="entry name" value="WH-like_DNA-bd_sf"/>
</dbReference>
<dbReference type="EMBL" id="JBFNQN010000014">
    <property type="protein sequence ID" value="MEW9266898.1"/>
    <property type="molecule type" value="Genomic_DNA"/>
</dbReference>